<accession>A0ABQ0JZR1</accession>
<protein>
    <submittedName>
        <fullName evidence="2">Uncharacterized protein</fullName>
    </submittedName>
</protein>
<proteinExistence type="predicted"/>
<organism evidence="2 3">
    <name type="scientific">Candidatus Brocadia sinica JPN1</name>
    <dbReference type="NCBI Taxonomy" id="1197129"/>
    <lineage>
        <taxon>Bacteria</taxon>
        <taxon>Pseudomonadati</taxon>
        <taxon>Planctomycetota</taxon>
        <taxon>Candidatus Brocadiia</taxon>
        <taxon>Candidatus Brocadiales</taxon>
        <taxon>Candidatus Brocadiaceae</taxon>
        <taxon>Candidatus Brocadia</taxon>
    </lineage>
</organism>
<dbReference type="EMBL" id="BAFN01000001">
    <property type="protein sequence ID" value="GAN34241.1"/>
    <property type="molecule type" value="Genomic_DNA"/>
</dbReference>
<evidence type="ECO:0000313" key="2">
    <source>
        <dbReference type="EMBL" id="GAN34241.1"/>
    </source>
</evidence>
<evidence type="ECO:0000256" key="1">
    <source>
        <dbReference type="SAM" id="MobiDB-lite"/>
    </source>
</evidence>
<gene>
    <name evidence="2" type="ORF">BROSI_A2777</name>
</gene>
<sequence>MKNYRSSETERTTRLSDLDYAPPSFTNEAGEKIVFVDFTEAVYRLEFDAQSRIARVFSTVVFECNSPGFPAFSLRQPVTAITLDGEAVELREEQTPGYHARFKSVSKSVTVGTHILSITSALTELGTNWHEPVRWYSNPNRGLRGQIFIVDKYVINKDLTPTLPTIRQCIVWEE</sequence>
<keyword evidence="3" id="KW-1185">Reference proteome</keyword>
<name>A0ABQ0JZR1_9BACT</name>
<comment type="caution">
    <text evidence="2">The sequence shown here is derived from an EMBL/GenBank/DDBJ whole genome shotgun (WGS) entry which is preliminary data.</text>
</comment>
<feature type="region of interest" description="Disordered" evidence="1">
    <location>
        <begin position="1"/>
        <end position="21"/>
    </location>
</feature>
<evidence type="ECO:0000313" key="3">
    <source>
        <dbReference type="Proteomes" id="UP000032309"/>
    </source>
</evidence>
<dbReference type="RefSeq" id="WP_157842529.1">
    <property type="nucleotide sequence ID" value="NZ_BAFN01000001.1"/>
</dbReference>
<dbReference type="Proteomes" id="UP000032309">
    <property type="component" value="Unassembled WGS sequence"/>
</dbReference>
<reference evidence="3" key="1">
    <citation type="journal article" date="2015" name="Genome Announc.">
        <title>Draft Genome Sequence of an Anaerobic Ammonium-Oxidizing Bacterium, "Candidatus Brocadia sinica".</title>
        <authorList>
            <person name="Oshiki M."/>
            <person name="Shinyako-Hata K."/>
            <person name="Satoh H."/>
            <person name="Okabe S."/>
        </authorList>
    </citation>
    <scope>NUCLEOTIDE SEQUENCE [LARGE SCALE GENOMIC DNA]</scope>
    <source>
        <strain evidence="3">JPN1</strain>
    </source>
</reference>
<feature type="compositionally biased region" description="Basic and acidic residues" evidence="1">
    <location>
        <begin position="1"/>
        <end position="17"/>
    </location>
</feature>